<dbReference type="InterPro" id="IPR013022">
    <property type="entry name" value="Xyl_isomerase-like_TIM-brl"/>
</dbReference>
<evidence type="ECO:0000313" key="3">
    <source>
        <dbReference type="Proteomes" id="UP001221597"/>
    </source>
</evidence>
<dbReference type="GO" id="GO:0016853">
    <property type="term" value="F:isomerase activity"/>
    <property type="evidence" value="ECO:0007669"/>
    <property type="project" value="UniProtKB-KW"/>
</dbReference>
<accession>A0ABY8J316</accession>
<proteinExistence type="predicted"/>
<dbReference type="Gene3D" id="3.20.20.150">
    <property type="entry name" value="Divalent-metal-dependent TIM barrel enzymes"/>
    <property type="match status" value="1"/>
</dbReference>
<organism evidence="2 3">
    <name type="scientific">Halobacillus naozhouensis</name>
    <dbReference type="NCBI Taxonomy" id="554880"/>
    <lineage>
        <taxon>Bacteria</taxon>
        <taxon>Bacillati</taxon>
        <taxon>Bacillota</taxon>
        <taxon>Bacilli</taxon>
        <taxon>Bacillales</taxon>
        <taxon>Bacillaceae</taxon>
        <taxon>Halobacillus</taxon>
    </lineage>
</organism>
<evidence type="ECO:0000259" key="1">
    <source>
        <dbReference type="Pfam" id="PF01261"/>
    </source>
</evidence>
<dbReference type="PANTHER" id="PTHR12110">
    <property type="entry name" value="HYDROXYPYRUVATE ISOMERASE"/>
    <property type="match status" value="1"/>
</dbReference>
<dbReference type="InterPro" id="IPR050312">
    <property type="entry name" value="IolE/XylAMocC-like"/>
</dbReference>
<dbReference type="EMBL" id="CP121671">
    <property type="protein sequence ID" value="WFT76875.1"/>
    <property type="molecule type" value="Genomic_DNA"/>
</dbReference>
<sequence>MKNIPVAVQMYTLRKEAERDFADTLKKVAELGFDGVELAGYGGLSAGELRHLLDQLGLKAASSHIPLEEIKQNLSQVIKDQKTLGSNFVVCPYFQPKNEADYKELIRTLRKAGKVCRQEGLTLCYHNHDFELEKLSDGRTALQTIFDETDPKEVQTEFDVYWLKKAGEDPVEWIEKYQGRTPLVHLKDMTRDGEKFFAELGTGGVEIESILDKGKGMNVQWWIVEQDESRNTLLESLEISMEYLKNRLPYL</sequence>
<keyword evidence="3" id="KW-1185">Reference proteome</keyword>
<dbReference type="InterPro" id="IPR036237">
    <property type="entry name" value="Xyl_isomerase-like_sf"/>
</dbReference>
<dbReference type="PANTHER" id="PTHR12110:SF41">
    <property type="entry name" value="INOSOSE DEHYDRATASE"/>
    <property type="match status" value="1"/>
</dbReference>
<dbReference type="SUPFAM" id="SSF51658">
    <property type="entry name" value="Xylose isomerase-like"/>
    <property type="match status" value="1"/>
</dbReference>
<name>A0ABY8J316_9BACI</name>
<protein>
    <submittedName>
        <fullName evidence="2">Sugar phosphate isomerase/epimerase</fullName>
    </submittedName>
</protein>
<keyword evidence="2" id="KW-0413">Isomerase</keyword>
<dbReference type="RefSeq" id="WP_283078818.1">
    <property type="nucleotide sequence ID" value="NZ_CP121671.1"/>
</dbReference>
<dbReference type="Proteomes" id="UP001221597">
    <property type="component" value="Chromosome"/>
</dbReference>
<evidence type="ECO:0000313" key="2">
    <source>
        <dbReference type="EMBL" id="WFT76875.1"/>
    </source>
</evidence>
<gene>
    <name evidence="2" type="ORF">P9989_03445</name>
</gene>
<feature type="domain" description="Xylose isomerase-like TIM barrel" evidence="1">
    <location>
        <begin position="25"/>
        <end position="245"/>
    </location>
</feature>
<reference evidence="2 3" key="1">
    <citation type="submission" date="2023-04" db="EMBL/GenBank/DDBJ databases">
        <title>Genome sequence of Halobacillus naozhouensis KACC 21980.</title>
        <authorList>
            <person name="Kim S."/>
            <person name="Heo J."/>
            <person name="Kwon S.-W."/>
        </authorList>
    </citation>
    <scope>NUCLEOTIDE SEQUENCE [LARGE SCALE GENOMIC DNA]</scope>
    <source>
        <strain evidence="2 3">KCTC 13234</strain>
    </source>
</reference>
<dbReference type="Pfam" id="PF01261">
    <property type="entry name" value="AP_endonuc_2"/>
    <property type="match status" value="1"/>
</dbReference>